<dbReference type="AlphaFoldDB" id="A0A0H3YJE0"/>
<evidence type="ECO:0000259" key="6">
    <source>
        <dbReference type="Pfam" id="PF01490"/>
    </source>
</evidence>
<feature type="transmembrane region" description="Helical" evidence="5">
    <location>
        <begin position="535"/>
        <end position="557"/>
    </location>
</feature>
<dbReference type="InterPro" id="IPR013057">
    <property type="entry name" value="AA_transpt_TM"/>
</dbReference>
<evidence type="ECO:0000256" key="3">
    <source>
        <dbReference type="ARBA" id="ARBA00022989"/>
    </source>
</evidence>
<evidence type="ECO:0000256" key="5">
    <source>
        <dbReference type="SAM" id="Phobius"/>
    </source>
</evidence>
<feature type="transmembrane region" description="Helical" evidence="5">
    <location>
        <begin position="495"/>
        <end position="515"/>
    </location>
</feature>
<evidence type="ECO:0000256" key="2">
    <source>
        <dbReference type="ARBA" id="ARBA00022692"/>
    </source>
</evidence>
<feature type="transmembrane region" description="Helical" evidence="5">
    <location>
        <begin position="119"/>
        <end position="139"/>
    </location>
</feature>
<name>A0A0H3YJE0_SCHMD</name>
<sequence>MDQVTTLQKFIDFANIFKAFIGCTYLTIPFAFYQSGIGLGIIMLLIIGWLNDYCCVQIVKCKDIIVARLIEQFDNKYKSGNLLEPEAELVRCGHLKDKLEDRITLGHIAKYAFGKKGQWIVTICLLISQFGFCTGYFVFVGNTLMELIYNLNSNHSDTSLNSSSITYPIFNIKKDHFLIFMLLVPLPIFILFSLLRTVRNMGWISIIANSAIAFGYFSIVGLLINHFSKSEDFELFNFQSVAVIFGILTAGFEGIGTVIPIETSMIGNRHNFSRYLHVTLFLVVCVFGSFGILGHLRYGTNTKQIILQNLPYSTFVNIINLILIFSVVCTYPLQMFPVVEIVEFLFFRKRSAEFVEDRIQILSSNAVNEQKSDLETIDDELLNELSGKESDDDDEREVKRKSLRRFKKSVDKPAPNYGAVDNTNASVLFEGTDTNLNENMKSTLESVYTKKQLRMIRVLNTTDTSAPTWKRNIIRIILVLLQLSLALVMRNNFAYLSAIIGAVGSSFLCYILPAATHLKLTRETDGRLYCKILDVIIVIFGIIGSVASLVVTIVQMVRKDF</sequence>
<feature type="transmembrane region" description="Helical" evidence="5">
    <location>
        <begin position="30"/>
        <end position="50"/>
    </location>
</feature>
<proteinExistence type="evidence at transcript level"/>
<feature type="transmembrane region" description="Helical" evidence="5">
    <location>
        <begin position="275"/>
        <end position="298"/>
    </location>
</feature>
<dbReference type="GO" id="GO:0005774">
    <property type="term" value="C:vacuolar membrane"/>
    <property type="evidence" value="ECO:0007669"/>
    <property type="project" value="TreeGrafter"/>
</dbReference>
<comment type="subcellular location">
    <subcellularLocation>
        <location evidence="1">Membrane</location>
        <topology evidence="1">Multi-pass membrane protein</topology>
    </subcellularLocation>
</comment>
<keyword evidence="4 5" id="KW-0472">Membrane</keyword>
<feature type="transmembrane region" description="Helical" evidence="5">
    <location>
        <begin position="202"/>
        <end position="224"/>
    </location>
</feature>
<feature type="transmembrane region" description="Helical" evidence="5">
    <location>
        <begin position="472"/>
        <end position="489"/>
    </location>
</feature>
<accession>A0A0H3YJE0</accession>
<dbReference type="EMBL" id="KT163706">
    <property type="protein sequence ID" value="AKN21656.1"/>
    <property type="molecule type" value="mRNA"/>
</dbReference>
<dbReference type="OrthoDB" id="1684102at2759"/>
<organism evidence="7">
    <name type="scientific">Schmidtea mediterranea</name>
    <name type="common">Freshwater planarian flatworm</name>
    <dbReference type="NCBI Taxonomy" id="79327"/>
    <lineage>
        <taxon>Eukaryota</taxon>
        <taxon>Metazoa</taxon>
        <taxon>Spiralia</taxon>
        <taxon>Lophotrochozoa</taxon>
        <taxon>Platyhelminthes</taxon>
        <taxon>Rhabditophora</taxon>
        <taxon>Seriata</taxon>
        <taxon>Tricladida</taxon>
        <taxon>Continenticola</taxon>
        <taxon>Geoplanoidea</taxon>
        <taxon>Dugesiidae</taxon>
        <taxon>Schmidtea</taxon>
    </lineage>
</organism>
<evidence type="ECO:0000313" key="7">
    <source>
        <dbReference type="EMBL" id="AKN21656.1"/>
    </source>
</evidence>
<feature type="transmembrane region" description="Helical" evidence="5">
    <location>
        <begin position="236"/>
        <end position="255"/>
    </location>
</feature>
<evidence type="ECO:0000256" key="4">
    <source>
        <dbReference type="ARBA" id="ARBA00023136"/>
    </source>
</evidence>
<dbReference type="PANTHER" id="PTHR22950">
    <property type="entry name" value="AMINO ACID TRANSPORTER"/>
    <property type="match status" value="1"/>
</dbReference>
<evidence type="ECO:0000256" key="1">
    <source>
        <dbReference type="ARBA" id="ARBA00004141"/>
    </source>
</evidence>
<protein>
    <submittedName>
        <fullName evidence="7">Slc36a-3</fullName>
    </submittedName>
</protein>
<reference evidence="7" key="1">
    <citation type="journal article" date="2015" name="Elife">
        <title>Stem cells and fluid flow drive cyst formation in an invertebrate excretory organ.</title>
        <authorList>
            <person name="Thi-Kim Vu H."/>
            <person name="Rink J.C."/>
            <person name="McKinney S.A."/>
            <person name="McClain M."/>
            <person name="Lakshmanaperumal N."/>
            <person name="Alexander R."/>
            <person name="Sanchez Alvarado A."/>
        </authorList>
    </citation>
    <scope>NUCLEOTIDE SEQUENCE</scope>
</reference>
<feature type="domain" description="Amino acid transporter transmembrane" evidence="6">
    <location>
        <begin position="13"/>
        <end position="64"/>
    </location>
</feature>
<keyword evidence="2 5" id="KW-0812">Transmembrane</keyword>
<feature type="domain" description="Amino acid transporter transmembrane" evidence="6">
    <location>
        <begin position="89"/>
        <end position="553"/>
    </location>
</feature>
<dbReference type="PANTHER" id="PTHR22950:SF700">
    <property type="entry name" value="AMINO ACID TRANSPORTER TRANSMEMBRANE DOMAIN-CONTAINING PROTEIN"/>
    <property type="match status" value="1"/>
</dbReference>
<keyword evidence="3 5" id="KW-1133">Transmembrane helix</keyword>
<feature type="transmembrane region" description="Helical" evidence="5">
    <location>
        <begin position="177"/>
        <end position="195"/>
    </location>
</feature>
<dbReference type="Pfam" id="PF01490">
    <property type="entry name" value="Aa_trans"/>
    <property type="match status" value="2"/>
</dbReference>
<dbReference type="GO" id="GO:0015179">
    <property type="term" value="F:L-amino acid transmembrane transporter activity"/>
    <property type="evidence" value="ECO:0007669"/>
    <property type="project" value="TreeGrafter"/>
</dbReference>
<gene>
    <name evidence="7" type="primary">slc36a-3</name>
</gene>